<evidence type="ECO:0000313" key="1">
    <source>
        <dbReference type="EMBL" id="EPX64111.1"/>
    </source>
</evidence>
<sequence>MLIGVGHATVVYRTQNGFVHVNPSTDVNSIRVEFAQQINVQVVQGDNDYALRVTGVGNPNFVIAGNFIALLR</sequence>
<reference evidence="1" key="1">
    <citation type="submission" date="2013-05" db="EMBL/GenBank/DDBJ databases">
        <title>Genome assembly of Cystobacter fuscus DSM 2262.</title>
        <authorList>
            <person name="Sharma G."/>
            <person name="Khatri I."/>
            <person name="Kaur C."/>
            <person name="Mayilraj S."/>
            <person name="Subramanian S."/>
        </authorList>
    </citation>
    <scope>NUCLEOTIDE SEQUENCE [LARGE SCALE GENOMIC DNA]</scope>
    <source>
        <strain evidence="1">DSM 2262</strain>
    </source>
</reference>
<dbReference type="AlphaFoldDB" id="S9PM97"/>
<protein>
    <submittedName>
        <fullName evidence="1">Uncharacterized protein</fullName>
    </submittedName>
</protein>
<organism evidence="1 2">
    <name type="scientific">Cystobacter fuscus (strain ATCC 25194 / DSM 2262 / NBRC 100088 / M29)</name>
    <dbReference type="NCBI Taxonomy" id="1242864"/>
    <lineage>
        <taxon>Bacteria</taxon>
        <taxon>Pseudomonadati</taxon>
        <taxon>Myxococcota</taxon>
        <taxon>Myxococcia</taxon>
        <taxon>Myxococcales</taxon>
        <taxon>Cystobacterineae</taxon>
        <taxon>Archangiaceae</taxon>
        <taxon>Cystobacter</taxon>
    </lineage>
</organism>
<dbReference type="Proteomes" id="UP000011682">
    <property type="component" value="Unassembled WGS sequence"/>
</dbReference>
<proteinExistence type="predicted"/>
<name>S9PM97_CYSF2</name>
<evidence type="ECO:0000313" key="2">
    <source>
        <dbReference type="Proteomes" id="UP000011682"/>
    </source>
</evidence>
<dbReference type="EMBL" id="ANAH02000004">
    <property type="protein sequence ID" value="EPX64111.1"/>
    <property type="molecule type" value="Genomic_DNA"/>
</dbReference>
<gene>
    <name evidence="1" type="ORF">D187_005244</name>
</gene>
<keyword evidence="2" id="KW-1185">Reference proteome</keyword>
<accession>S9PM97</accession>
<comment type="caution">
    <text evidence="1">The sequence shown here is derived from an EMBL/GenBank/DDBJ whole genome shotgun (WGS) entry which is preliminary data.</text>
</comment>